<dbReference type="Proteomes" id="UP000652430">
    <property type="component" value="Unassembled WGS sequence"/>
</dbReference>
<dbReference type="GO" id="GO:0016301">
    <property type="term" value="F:kinase activity"/>
    <property type="evidence" value="ECO:0007669"/>
    <property type="project" value="UniProtKB-KW"/>
</dbReference>
<name>A0ABQ3LWA9_9SPHN</name>
<feature type="domain" description="Transcription elongation factor GreA/GreB C-terminal" evidence="1">
    <location>
        <begin position="58"/>
        <end position="133"/>
    </location>
</feature>
<dbReference type="PANTHER" id="PTHR30437">
    <property type="entry name" value="TRANSCRIPTION ELONGATION FACTOR GREA"/>
    <property type="match status" value="1"/>
</dbReference>
<protein>
    <submittedName>
        <fullName evidence="2">Nucleoside diphosphate kinase regulator</fullName>
    </submittedName>
</protein>
<dbReference type="SUPFAM" id="SSF54534">
    <property type="entry name" value="FKBP-like"/>
    <property type="match status" value="1"/>
</dbReference>
<sequence>MEQHTLPVDNHPVIHLTAAECDALSELALSAEHRHPHSSAMLLAELERAELCEPGELPKQTVAMNSWIDFIDESTGTRRTVQLVYPLDADIAAGRVSILTPIGAGLIGMTAGSSIRWPDRDGHDRLLRIVSVTPPREG</sequence>
<organism evidence="2 3">
    <name type="scientific">Sphingomonas glacialis</name>
    <dbReference type="NCBI Taxonomy" id="658225"/>
    <lineage>
        <taxon>Bacteria</taxon>
        <taxon>Pseudomonadati</taxon>
        <taxon>Pseudomonadota</taxon>
        <taxon>Alphaproteobacteria</taxon>
        <taxon>Sphingomonadales</taxon>
        <taxon>Sphingomonadaceae</taxon>
        <taxon>Sphingomonas</taxon>
    </lineage>
</organism>
<dbReference type="InterPro" id="IPR036953">
    <property type="entry name" value="GreA/GreB_C_sf"/>
</dbReference>
<accession>A0ABQ3LWA9</accession>
<keyword evidence="2" id="KW-0418">Kinase</keyword>
<evidence type="ECO:0000313" key="2">
    <source>
        <dbReference type="EMBL" id="GHH25229.1"/>
    </source>
</evidence>
<evidence type="ECO:0000313" key="3">
    <source>
        <dbReference type="Proteomes" id="UP000652430"/>
    </source>
</evidence>
<proteinExistence type="predicted"/>
<reference evidence="3" key="1">
    <citation type="journal article" date="2019" name="Int. J. Syst. Evol. Microbiol.">
        <title>The Global Catalogue of Microorganisms (GCM) 10K type strain sequencing project: providing services to taxonomists for standard genome sequencing and annotation.</title>
        <authorList>
            <consortium name="The Broad Institute Genomics Platform"/>
            <consortium name="The Broad Institute Genome Sequencing Center for Infectious Disease"/>
            <person name="Wu L."/>
            <person name="Ma J."/>
        </authorList>
    </citation>
    <scope>NUCLEOTIDE SEQUENCE [LARGE SCALE GENOMIC DNA]</scope>
    <source>
        <strain evidence="3">CGMCC 1.8957</strain>
    </source>
</reference>
<dbReference type="NCBIfam" id="NF004396">
    <property type="entry name" value="PRK05753.1"/>
    <property type="match status" value="1"/>
</dbReference>
<dbReference type="PANTHER" id="PTHR30437:SF5">
    <property type="entry name" value="REGULATOR OF NUCLEOSIDE DIPHOSPHATE KINASE"/>
    <property type="match status" value="1"/>
</dbReference>
<evidence type="ECO:0000259" key="1">
    <source>
        <dbReference type="Pfam" id="PF01272"/>
    </source>
</evidence>
<gene>
    <name evidence="2" type="primary">rnk</name>
    <name evidence="2" type="ORF">GCM10008023_38330</name>
</gene>
<dbReference type="EMBL" id="BNAQ01000009">
    <property type="protein sequence ID" value="GHH25229.1"/>
    <property type="molecule type" value="Genomic_DNA"/>
</dbReference>
<dbReference type="Pfam" id="PF01272">
    <property type="entry name" value="GreA_GreB"/>
    <property type="match status" value="1"/>
</dbReference>
<keyword evidence="2" id="KW-0808">Transferase</keyword>
<comment type="caution">
    <text evidence="2">The sequence shown here is derived from an EMBL/GenBank/DDBJ whole genome shotgun (WGS) entry which is preliminary data.</text>
</comment>
<dbReference type="RefSeq" id="WP_189677607.1">
    <property type="nucleotide sequence ID" value="NZ_BNAQ01000009.1"/>
</dbReference>
<keyword evidence="3" id="KW-1185">Reference proteome</keyword>
<dbReference type="InterPro" id="IPR023459">
    <property type="entry name" value="Tscrpt_elong_fac_GreA/B_fam"/>
</dbReference>
<dbReference type="InterPro" id="IPR001437">
    <property type="entry name" value="Tscrpt_elong_fac_GreA/B_C"/>
</dbReference>
<dbReference type="Gene3D" id="3.10.50.30">
    <property type="entry name" value="Transcription elongation factor, GreA/GreB, C-terminal domain"/>
    <property type="match status" value="1"/>
</dbReference>